<reference evidence="5" key="1">
    <citation type="submission" date="2017-02" db="UniProtKB">
        <authorList>
            <consortium name="WormBaseParasite"/>
        </authorList>
    </citation>
    <scope>IDENTIFICATION</scope>
</reference>
<dbReference type="AlphaFoldDB" id="A0A0N4YKX5"/>
<evidence type="ECO:0000313" key="4">
    <source>
        <dbReference type="Proteomes" id="UP000271162"/>
    </source>
</evidence>
<feature type="transmembrane region" description="Helical" evidence="2">
    <location>
        <begin position="6"/>
        <end position="26"/>
    </location>
</feature>
<proteinExistence type="predicted"/>
<keyword evidence="2" id="KW-0812">Transmembrane</keyword>
<name>A0A0N4YKX5_NIPBR</name>
<keyword evidence="2" id="KW-0472">Membrane</keyword>
<feature type="region of interest" description="Disordered" evidence="1">
    <location>
        <begin position="89"/>
        <end position="132"/>
    </location>
</feature>
<feature type="compositionally biased region" description="Basic and acidic residues" evidence="1">
    <location>
        <begin position="89"/>
        <end position="106"/>
    </location>
</feature>
<sequence>MSSPGVALFAITTMSDAYFLVMMFVLNSRTRVWAPAAEPVHSGNSVVSFGDESYAIVCHPFIHPHIPSDGIIPVLSQMPDQPFLIDMKCRGEAPSQRERKRQDSPNRYRNRSRSRSRDRRYSRGESSAVALN</sequence>
<keyword evidence="4" id="KW-1185">Reference proteome</keyword>
<evidence type="ECO:0000256" key="1">
    <source>
        <dbReference type="SAM" id="MobiDB-lite"/>
    </source>
</evidence>
<evidence type="ECO:0000256" key="2">
    <source>
        <dbReference type="SAM" id="Phobius"/>
    </source>
</evidence>
<reference evidence="3 4" key="2">
    <citation type="submission" date="2018-11" db="EMBL/GenBank/DDBJ databases">
        <authorList>
            <consortium name="Pathogen Informatics"/>
        </authorList>
    </citation>
    <scope>NUCLEOTIDE SEQUENCE [LARGE SCALE GENOMIC DNA]</scope>
</reference>
<feature type="compositionally biased region" description="Basic residues" evidence="1">
    <location>
        <begin position="108"/>
        <end position="120"/>
    </location>
</feature>
<dbReference type="Proteomes" id="UP000271162">
    <property type="component" value="Unassembled WGS sequence"/>
</dbReference>
<protein>
    <submittedName>
        <fullName evidence="5">Secreted protein</fullName>
    </submittedName>
</protein>
<accession>A0A0N4YKX5</accession>
<evidence type="ECO:0000313" key="5">
    <source>
        <dbReference type="WBParaSite" id="NBR_0001772201-mRNA-1"/>
    </source>
</evidence>
<gene>
    <name evidence="3" type="ORF">NBR_LOCUS17723</name>
</gene>
<dbReference type="EMBL" id="UYSL01022933">
    <property type="protein sequence ID" value="VDL81380.1"/>
    <property type="molecule type" value="Genomic_DNA"/>
</dbReference>
<dbReference type="WBParaSite" id="NBR_0001772201-mRNA-1">
    <property type="protein sequence ID" value="NBR_0001772201-mRNA-1"/>
    <property type="gene ID" value="NBR_0001772201"/>
</dbReference>
<evidence type="ECO:0000313" key="3">
    <source>
        <dbReference type="EMBL" id="VDL81380.1"/>
    </source>
</evidence>
<keyword evidence="2" id="KW-1133">Transmembrane helix</keyword>
<organism evidence="5">
    <name type="scientific">Nippostrongylus brasiliensis</name>
    <name type="common">Rat hookworm</name>
    <dbReference type="NCBI Taxonomy" id="27835"/>
    <lineage>
        <taxon>Eukaryota</taxon>
        <taxon>Metazoa</taxon>
        <taxon>Ecdysozoa</taxon>
        <taxon>Nematoda</taxon>
        <taxon>Chromadorea</taxon>
        <taxon>Rhabditida</taxon>
        <taxon>Rhabditina</taxon>
        <taxon>Rhabditomorpha</taxon>
        <taxon>Strongyloidea</taxon>
        <taxon>Heligmosomidae</taxon>
        <taxon>Nippostrongylus</taxon>
    </lineage>
</organism>